<keyword evidence="1" id="KW-0472">Membrane</keyword>
<dbReference type="RefSeq" id="WP_227423914.1">
    <property type="nucleotide sequence ID" value="NZ_CP071868.1"/>
</dbReference>
<feature type="transmembrane region" description="Helical" evidence="1">
    <location>
        <begin position="203"/>
        <end position="222"/>
    </location>
</feature>
<feature type="transmembrane region" description="Helical" evidence="1">
    <location>
        <begin position="6"/>
        <end position="30"/>
    </location>
</feature>
<keyword evidence="1" id="KW-1133">Transmembrane helix</keyword>
<name>A0A8A4ZFC5_9MICO</name>
<evidence type="ECO:0000313" key="3">
    <source>
        <dbReference type="Proteomes" id="UP000663937"/>
    </source>
</evidence>
<reference evidence="2" key="1">
    <citation type="submission" date="2021-03" db="EMBL/GenBank/DDBJ databases">
        <title>Pengzhenrongella sicca gen. nov., sp. nov., a new member of suborder Micrococcineae isolated from High-Arctic tundra soil.</title>
        <authorList>
            <person name="Peng F."/>
        </authorList>
    </citation>
    <scope>NUCLEOTIDE SEQUENCE</scope>
    <source>
        <strain evidence="2">LRZ-2</strain>
    </source>
</reference>
<sequence>MPQLLMDGVALLVGVVFVALIAAAVAAIVISGRRQKARLLAWTAQTGWSLRASAPELTERWTGEPFGIGSGRRATNVLTGTWQGRPAMAMQYMYTTRSGKQTTRHIREVVVLTLPAFLPTLELRPEDLGTRLVKAFGGQDIEFESEDFNRAWRVTSRSPKFAHDVVHPQLMERLLRPGAEANLRIEGLDILTWRTGRLDVDRLATRLGLLGAVVGTIPRFVWLDHGYDPMTSTSPEGEK</sequence>
<dbReference type="EMBL" id="CP071868">
    <property type="protein sequence ID" value="QTE29623.1"/>
    <property type="molecule type" value="Genomic_DNA"/>
</dbReference>
<proteinExistence type="predicted"/>
<dbReference type="AlphaFoldDB" id="A0A8A4ZFC5"/>
<organism evidence="2 3">
    <name type="scientific">Pengzhenrongella sicca</name>
    <dbReference type="NCBI Taxonomy" id="2819238"/>
    <lineage>
        <taxon>Bacteria</taxon>
        <taxon>Bacillati</taxon>
        <taxon>Actinomycetota</taxon>
        <taxon>Actinomycetes</taxon>
        <taxon>Micrococcales</taxon>
        <taxon>Pengzhenrongella</taxon>
    </lineage>
</organism>
<evidence type="ECO:0008006" key="4">
    <source>
        <dbReference type="Google" id="ProtNLM"/>
    </source>
</evidence>
<keyword evidence="1" id="KW-0812">Transmembrane</keyword>
<accession>A0A8A4ZFC5</accession>
<keyword evidence="3" id="KW-1185">Reference proteome</keyword>
<evidence type="ECO:0000313" key="2">
    <source>
        <dbReference type="EMBL" id="QTE29623.1"/>
    </source>
</evidence>
<dbReference type="Proteomes" id="UP000663937">
    <property type="component" value="Chromosome"/>
</dbReference>
<protein>
    <recommendedName>
        <fullName evidence="4">DUF3137 domain-containing protein</fullName>
    </recommendedName>
</protein>
<evidence type="ECO:0000256" key="1">
    <source>
        <dbReference type="SAM" id="Phobius"/>
    </source>
</evidence>
<dbReference type="KEGG" id="psic:J4E96_00705"/>
<gene>
    <name evidence="2" type="ORF">J4E96_00705</name>
</gene>